<keyword evidence="5 9" id="KW-0812">Transmembrane</keyword>
<dbReference type="GO" id="GO:0015297">
    <property type="term" value="F:antiporter activity"/>
    <property type="evidence" value="ECO:0007669"/>
    <property type="project" value="UniProtKB-KW"/>
</dbReference>
<evidence type="ECO:0000259" key="14">
    <source>
        <dbReference type="Pfam" id="PF20501"/>
    </source>
</evidence>
<feature type="transmembrane region" description="Helical" evidence="10">
    <location>
        <begin position="77"/>
        <end position="97"/>
    </location>
</feature>
<keyword evidence="16" id="KW-1185">Reference proteome</keyword>
<dbReference type="PANTHER" id="PTHR43373:SF1">
    <property type="entry name" value="NA(+)_H(+) ANTIPORTER SUBUNIT A"/>
    <property type="match status" value="1"/>
</dbReference>
<dbReference type="GO" id="GO:0016491">
    <property type="term" value="F:oxidoreductase activity"/>
    <property type="evidence" value="ECO:0007669"/>
    <property type="project" value="UniProtKB-KW"/>
</dbReference>
<reference evidence="15 16" key="1">
    <citation type="submission" date="2006-10" db="EMBL/GenBank/DDBJ databases">
        <title>Complete sequence of chromosome of Pelobacter propionicus DSM 2379.</title>
        <authorList>
            <consortium name="US DOE Joint Genome Institute"/>
            <person name="Copeland A."/>
            <person name="Lucas S."/>
            <person name="Lapidus A."/>
            <person name="Barry K."/>
            <person name="Detter J.C."/>
            <person name="Glavina del Rio T."/>
            <person name="Hammon N."/>
            <person name="Israni S."/>
            <person name="Dalin E."/>
            <person name="Tice H."/>
            <person name="Pitluck S."/>
            <person name="Saunders E."/>
            <person name="Brettin T."/>
            <person name="Bruce D."/>
            <person name="Han C."/>
            <person name="Tapia R."/>
            <person name="Schmutz J."/>
            <person name="Larimer F."/>
            <person name="Land M."/>
            <person name="Hauser L."/>
            <person name="Kyrpides N."/>
            <person name="Kim E."/>
            <person name="Lovley D."/>
            <person name="Richardson P."/>
        </authorList>
    </citation>
    <scope>NUCLEOTIDE SEQUENCE [LARGE SCALE GENOMIC DNA]</scope>
    <source>
        <strain evidence="16">DSM 2379 / NBRC 103807 / OttBd1</strain>
    </source>
</reference>
<dbReference type="Pfam" id="PF00361">
    <property type="entry name" value="Proton_antipo_M"/>
    <property type="match status" value="1"/>
</dbReference>
<feature type="transmembrane region" description="Helical" evidence="10">
    <location>
        <begin position="501"/>
        <end position="519"/>
    </location>
</feature>
<dbReference type="eggNOG" id="COG2111">
    <property type="taxonomic scope" value="Bacteria"/>
</dbReference>
<dbReference type="InterPro" id="IPR050616">
    <property type="entry name" value="CPA3_Na-H_Antiporter_A"/>
</dbReference>
<evidence type="ECO:0000256" key="8">
    <source>
        <dbReference type="ARBA" id="ARBA00023136"/>
    </source>
</evidence>
<evidence type="ECO:0000256" key="4">
    <source>
        <dbReference type="ARBA" id="ARBA00022475"/>
    </source>
</evidence>
<dbReference type="InterPro" id="IPR046806">
    <property type="entry name" value="MrpA_C/MbhE"/>
</dbReference>
<dbReference type="PANTHER" id="PTHR43373">
    <property type="entry name" value="NA(+)/H(+) ANTIPORTER SUBUNIT"/>
    <property type="match status" value="1"/>
</dbReference>
<keyword evidence="3" id="KW-0050">Antiport</keyword>
<feature type="transmembrane region" description="Helical" evidence="10">
    <location>
        <begin position="648"/>
        <end position="670"/>
    </location>
</feature>
<comment type="subcellular location">
    <subcellularLocation>
        <location evidence="1">Cell membrane</location>
        <topology evidence="1">Multi-pass membrane protein</topology>
    </subcellularLocation>
    <subcellularLocation>
        <location evidence="9">Membrane</location>
        <topology evidence="9">Multi-pass membrane protein</topology>
    </subcellularLocation>
</comment>
<dbReference type="InterPro" id="IPR025383">
    <property type="entry name" value="MrpA_C/MbhD"/>
</dbReference>
<evidence type="ECO:0000259" key="12">
    <source>
        <dbReference type="Pfam" id="PF00662"/>
    </source>
</evidence>
<feature type="domain" description="NADH-Ubiquinone oxidoreductase (complex I) chain 5 N-terminal" evidence="12">
    <location>
        <begin position="65"/>
        <end position="110"/>
    </location>
</feature>
<keyword evidence="2" id="KW-0813">Transport</keyword>
<evidence type="ECO:0000256" key="2">
    <source>
        <dbReference type="ARBA" id="ARBA00022448"/>
    </source>
</evidence>
<dbReference type="HOGENOM" id="CLU_007100_2_0_7"/>
<organism evidence="15 16">
    <name type="scientific">Pelobacter propionicus (strain DSM 2379 / NBRC 103807 / OttBd1)</name>
    <dbReference type="NCBI Taxonomy" id="338966"/>
    <lineage>
        <taxon>Bacteria</taxon>
        <taxon>Pseudomonadati</taxon>
        <taxon>Thermodesulfobacteriota</taxon>
        <taxon>Desulfuromonadia</taxon>
        <taxon>Desulfuromonadales</taxon>
        <taxon>Desulfuromonadaceae</taxon>
        <taxon>Pelobacter</taxon>
    </lineage>
</organism>
<proteinExistence type="predicted"/>
<keyword evidence="8 10" id="KW-0472">Membrane</keyword>
<feature type="transmembrane region" description="Helical" evidence="10">
    <location>
        <begin position="161"/>
        <end position="182"/>
    </location>
</feature>
<feature type="transmembrane region" description="Helical" evidence="10">
    <location>
        <begin position="270"/>
        <end position="291"/>
    </location>
</feature>
<dbReference type="InterPro" id="IPR001750">
    <property type="entry name" value="ND/Mrp_TM"/>
</dbReference>
<evidence type="ECO:0000259" key="13">
    <source>
        <dbReference type="Pfam" id="PF13244"/>
    </source>
</evidence>
<name>A1ATZ1_PELPD</name>
<sequence>MSMLAALLTSFGTALLAPLLHQLIPRRAGWLWGLPPLALFCFFLARTGPAASGAVQQESYAWIPSLGVTCILAMDSLSILFALLISGIGTIVLIYASSYLRHHRHLGRFYGLILAFMAAMLGTVLAGDLLTLFMFWELTGFCSFMLIGFEHENRASRDAALQALLVTGAGGLALLAGIVLMGRATGSMDLKTILASGDVLRAHPHYLAMLLLILSGAFTKSAQFPFHFWLPGAMAAPTPVSAYLHSATMVKLGIYLLARLAPVVGGTKEWFVCLTLVGATTMLLGGATAILRDDLKQILAWSTVSALGTLTLLLGLGTPLAVTTAMLLLPVHALYKSALFLAAGAVDHSVGSRAISRLGGLAGSIPWVAAGALIAALSMAGLPPLAGFIAKELLYETTLQAPLWPVLTTAFMTTANALAIVAALMAGYAPFFGKRKEPGPPPHRVEAHLWLPVLVPALAGLLIGLFPAPFGHWLVAPAVETTLATPVPVALALWHGINPPLVLSLLTLVAGLAIAVGRIPLIKRLPSLDGTKLWGPEQLYARMLEGLPRLAAVLTASLQNGRLRHYLMTVVGGAVGLMCLALISGPASLPTPQRPDGGLHEWLTAAVILGGALMAATTRSRLAAVAALGTVGYGVALIYIIFGAPDLAMTQFCIETLSIIMFVLVLYRLPRFTPLSSPLSRLRDLLVSLSIGCAMGLLVLMAVSRPMFPHIGDWFLRQSLPAGHGRNVVNVILVDFRALDTLGEITVLAVAALGVYGLLKKRSGEDS</sequence>
<accession>A1ATZ1</accession>
<evidence type="ECO:0000259" key="11">
    <source>
        <dbReference type="Pfam" id="PF00361"/>
    </source>
</evidence>
<dbReference type="NCBIfam" id="NF009287">
    <property type="entry name" value="PRK12647.1"/>
    <property type="match status" value="1"/>
</dbReference>
<evidence type="ECO:0000256" key="1">
    <source>
        <dbReference type="ARBA" id="ARBA00004651"/>
    </source>
</evidence>
<gene>
    <name evidence="15" type="ordered locus">Ppro_3218</name>
</gene>
<keyword evidence="4" id="KW-1003">Cell membrane</keyword>
<feature type="transmembrane region" description="Helical" evidence="10">
    <location>
        <begin position="682"/>
        <end position="703"/>
    </location>
</feature>
<feature type="transmembrane region" description="Helical" evidence="10">
    <location>
        <begin position="565"/>
        <end position="587"/>
    </location>
</feature>
<dbReference type="EC" id="1.6.99.5" evidence="15"/>
<evidence type="ECO:0000256" key="5">
    <source>
        <dbReference type="ARBA" id="ARBA00022692"/>
    </source>
</evidence>
<evidence type="ECO:0000256" key="10">
    <source>
        <dbReference type="SAM" id="Phobius"/>
    </source>
</evidence>
<keyword evidence="15" id="KW-0560">Oxidoreductase</keyword>
<feature type="transmembrane region" description="Helical" evidence="10">
    <location>
        <begin position="202"/>
        <end position="219"/>
    </location>
</feature>
<feature type="transmembrane region" description="Helical" evidence="10">
    <location>
        <begin position="109"/>
        <end position="127"/>
    </location>
</feature>
<dbReference type="STRING" id="338966.Ppro_3218"/>
<dbReference type="AlphaFoldDB" id="A1ATZ1"/>
<feature type="transmembrane region" description="Helical" evidence="10">
    <location>
        <begin position="358"/>
        <end position="382"/>
    </location>
</feature>
<evidence type="ECO:0000256" key="9">
    <source>
        <dbReference type="RuleBase" id="RU000320"/>
    </source>
</evidence>
<feature type="transmembrane region" description="Helical" evidence="10">
    <location>
        <begin position="599"/>
        <end position="616"/>
    </location>
</feature>
<feature type="transmembrane region" description="Helical" evidence="10">
    <location>
        <begin position="298"/>
        <end position="321"/>
    </location>
</feature>
<dbReference type="GO" id="GO:0005886">
    <property type="term" value="C:plasma membrane"/>
    <property type="evidence" value="ECO:0007669"/>
    <property type="project" value="UniProtKB-SubCell"/>
</dbReference>
<feature type="transmembrane region" description="Helical" evidence="10">
    <location>
        <begin position="240"/>
        <end position="258"/>
    </location>
</feature>
<feature type="transmembrane region" description="Helical" evidence="10">
    <location>
        <begin position="449"/>
        <end position="468"/>
    </location>
</feature>
<evidence type="ECO:0000256" key="6">
    <source>
        <dbReference type="ARBA" id="ARBA00022989"/>
    </source>
</evidence>
<evidence type="ECO:0000256" key="3">
    <source>
        <dbReference type="ARBA" id="ARBA00022449"/>
    </source>
</evidence>
<evidence type="ECO:0000256" key="7">
    <source>
        <dbReference type="ARBA" id="ARBA00023065"/>
    </source>
</evidence>
<dbReference type="Pfam" id="PF13244">
    <property type="entry name" value="MbhD"/>
    <property type="match status" value="1"/>
</dbReference>
<feature type="domain" description="MrpA C-terminal/MbhE" evidence="14">
    <location>
        <begin position="680"/>
        <end position="761"/>
    </location>
</feature>
<dbReference type="KEGG" id="ppd:Ppro_3218"/>
<dbReference type="PRINTS" id="PR01434">
    <property type="entry name" value="NADHDHGNASE5"/>
</dbReference>
<dbReference type="RefSeq" id="WP_011737030.1">
    <property type="nucleotide sequence ID" value="NC_008609.1"/>
</dbReference>
<dbReference type="GO" id="GO:0006811">
    <property type="term" value="P:monoatomic ion transport"/>
    <property type="evidence" value="ECO:0007669"/>
    <property type="project" value="UniProtKB-KW"/>
</dbReference>
<evidence type="ECO:0000313" key="16">
    <source>
        <dbReference type="Proteomes" id="UP000006732"/>
    </source>
</evidence>
<feature type="transmembrane region" description="Helical" evidence="10">
    <location>
        <begin position="402"/>
        <end position="428"/>
    </location>
</feature>
<dbReference type="EMBL" id="CP000482">
    <property type="protein sequence ID" value="ABL00812.1"/>
    <property type="molecule type" value="Genomic_DNA"/>
</dbReference>
<feature type="transmembrane region" description="Helical" evidence="10">
    <location>
        <begin position="623"/>
        <end position="642"/>
    </location>
</feature>
<feature type="domain" description="NADH:quinone oxidoreductase/Mrp antiporter transmembrane" evidence="11">
    <location>
        <begin position="126"/>
        <end position="413"/>
    </location>
</feature>
<dbReference type="eggNOG" id="COG1009">
    <property type="taxonomic scope" value="Bacteria"/>
</dbReference>
<feature type="transmembrane region" description="Helical" evidence="10">
    <location>
        <begin position="741"/>
        <end position="759"/>
    </location>
</feature>
<dbReference type="InterPro" id="IPR001516">
    <property type="entry name" value="Proton_antipo_N"/>
</dbReference>
<evidence type="ECO:0000313" key="15">
    <source>
        <dbReference type="EMBL" id="ABL00812.1"/>
    </source>
</evidence>
<dbReference type="Pfam" id="PF00662">
    <property type="entry name" value="Proton_antipo_N"/>
    <property type="match status" value="1"/>
</dbReference>
<keyword evidence="6 10" id="KW-1133">Transmembrane helix</keyword>
<dbReference type="Pfam" id="PF20501">
    <property type="entry name" value="MbhE"/>
    <property type="match status" value="1"/>
</dbReference>
<protein>
    <submittedName>
        <fullName evidence="15">Multisubunit sodium/proton antiporter, MrpA subunit</fullName>
        <ecNumber evidence="15">1.6.99.5</ecNumber>
    </submittedName>
</protein>
<dbReference type="Proteomes" id="UP000006732">
    <property type="component" value="Chromosome"/>
</dbReference>
<feature type="domain" description="MrpA C-terminal/MbhD" evidence="13">
    <location>
        <begin position="607"/>
        <end position="671"/>
    </location>
</feature>
<keyword evidence="7" id="KW-0406">Ion transport</keyword>